<keyword evidence="2" id="KW-1185">Reference proteome</keyword>
<reference evidence="1 2" key="1">
    <citation type="submission" date="2015-02" db="EMBL/GenBank/DDBJ databases">
        <title>Sequencing of Listeria spp. dairy environmental strains.</title>
        <authorList>
            <person name="Muhterem-Uyar M."/>
            <person name="Wagner M."/>
            <person name="Schmitz-Esser S."/>
            <person name="Stessl B."/>
        </authorList>
    </citation>
    <scope>NUCLEOTIDE SEQUENCE [LARGE SCALE GENOMIC DNA]</scope>
    <source>
        <strain evidence="1 2">7KSM</strain>
    </source>
</reference>
<evidence type="ECO:0000313" key="2">
    <source>
        <dbReference type="Proteomes" id="UP000033536"/>
    </source>
</evidence>
<dbReference type="RefSeq" id="WP_003745144.1">
    <property type="nucleotide sequence ID" value="NZ_CP124262.1"/>
</dbReference>
<sequence length="129" mass="14986">MKSLNFMKVLEATRLMFQEKGGIDVAIAMQNQVDTPITMMEMIEQEEEESRTAWKETYRLAIHHYTNDLDHAGIELIDTLMQSGFALPEGYKLIIVRHYGKQNLVRESNFIHAKISFEVVICRNLKVKI</sequence>
<dbReference type="EMBL" id="JYOM01000012">
    <property type="protein sequence ID" value="KKD46261.1"/>
    <property type="molecule type" value="Genomic_DNA"/>
</dbReference>
<proteinExistence type="predicted"/>
<dbReference type="Pfam" id="PF16807">
    <property type="entry name" value="Phage_tail_terminator_4"/>
    <property type="match status" value="1"/>
</dbReference>
<organism evidence="1 2">
    <name type="scientific">Listeria seeligeri</name>
    <dbReference type="NCBI Taxonomy" id="1640"/>
    <lineage>
        <taxon>Bacteria</taxon>
        <taxon>Bacillati</taxon>
        <taxon>Bacillota</taxon>
        <taxon>Bacilli</taxon>
        <taxon>Bacillales</taxon>
        <taxon>Listeriaceae</taxon>
        <taxon>Listeria</taxon>
    </lineage>
</organism>
<comment type="caution">
    <text evidence="1">The sequence shown here is derived from an EMBL/GenBank/DDBJ whole genome shotgun (WGS) entry which is preliminary data.</text>
</comment>
<dbReference type="InterPro" id="IPR053745">
    <property type="entry name" value="Viral_Tail_Comp_sf"/>
</dbReference>
<protein>
    <recommendedName>
        <fullName evidence="3">DUF5072 domain-containing protein</fullName>
    </recommendedName>
</protein>
<evidence type="ECO:0008006" key="3">
    <source>
        <dbReference type="Google" id="ProtNLM"/>
    </source>
</evidence>
<gene>
    <name evidence="1" type="ORF">UQ68_07265</name>
</gene>
<name>A0ABR5E887_LISSE</name>
<dbReference type="Gene3D" id="3.30.2000.30">
    <property type="match status" value="1"/>
</dbReference>
<dbReference type="Proteomes" id="UP000033536">
    <property type="component" value="Unassembled WGS sequence"/>
</dbReference>
<accession>A0ABR5E887</accession>
<evidence type="ECO:0000313" key="1">
    <source>
        <dbReference type="EMBL" id="KKD46261.1"/>
    </source>
</evidence>